<keyword evidence="8" id="KW-1185">Reference proteome</keyword>
<evidence type="ECO:0000256" key="1">
    <source>
        <dbReference type="ARBA" id="ARBA00004442"/>
    </source>
</evidence>
<dbReference type="Pfam" id="PF07980">
    <property type="entry name" value="SusD_RagB"/>
    <property type="match status" value="1"/>
</dbReference>
<gene>
    <name evidence="7" type="ORF">ACFSR5_15855</name>
</gene>
<evidence type="ECO:0000256" key="2">
    <source>
        <dbReference type="ARBA" id="ARBA00006275"/>
    </source>
</evidence>
<reference evidence="8" key="1">
    <citation type="journal article" date="2019" name="Int. J. Syst. Evol. Microbiol.">
        <title>The Global Catalogue of Microorganisms (GCM) 10K type strain sequencing project: providing services to taxonomists for standard genome sequencing and annotation.</title>
        <authorList>
            <consortium name="The Broad Institute Genomics Platform"/>
            <consortium name="The Broad Institute Genome Sequencing Center for Infectious Disease"/>
            <person name="Wu L."/>
            <person name="Ma J."/>
        </authorList>
    </citation>
    <scope>NUCLEOTIDE SEQUENCE [LARGE SCALE GENOMIC DNA]</scope>
    <source>
        <strain evidence="8">KCTC 42662</strain>
    </source>
</reference>
<comment type="subcellular location">
    <subcellularLocation>
        <location evidence="1">Cell outer membrane</location>
    </subcellularLocation>
</comment>
<evidence type="ECO:0000256" key="4">
    <source>
        <dbReference type="ARBA" id="ARBA00023136"/>
    </source>
</evidence>
<proteinExistence type="inferred from homology"/>
<dbReference type="EMBL" id="JBHULR010000015">
    <property type="protein sequence ID" value="MFD2549122.1"/>
    <property type="molecule type" value="Genomic_DNA"/>
</dbReference>
<dbReference type="SUPFAM" id="SSF48452">
    <property type="entry name" value="TPR-like"/>
    <property type="match status" value="1"/>
</dbReference>
<dbReference type="InterPro" id="IPR012944">
    <property type="entry name" value="SusD_RagB_dom"/>
</dbReference>
<dbReference type="RefSeq" id="WP_380905441.1">
    <property type="nucleotide sequence ID" value="NZ_JBHUEG010000012.1"/>
</dbReference>
<evidence type="ECO:0000313" key="7">
    <source>
        <dbReference type="EMBL" id="MFD2549122.1"/>
    </source>
</evidence>
<evidence type="ECO:0000313" key="8">
    <source>
        <dbReference type="Proteomes" id="UP001597545"/>
    </source>
</evidence>
<comment type="similarity">
    <text evidence="2">Belongs to the SusD family.</text>
</comment>
<protein>
    <submittedName>
        <fullName evidence="7">RagB/SusD family nutrient uptake outer membrane protein</fullName>
    </submittedName>
</protein>
<organism evidence="7 8">
    <name type="scientific">Sphingobacterium suaedae</name>
    <dbReference type="NCBI Taxonomy" id="1686402"/>
    <lineage>
        <taxon>Bacteria</taxon>
        <taxon>Pseudomonadati</taxon>
        <taxon>Bacteroidota</taxon>
        <taxon>Sphingobacteriia</taxon>
        <taxon>Sphingobacteriales</taxon>
        <taxon>Sphingobacteriaceae</taxon>
        <taxon>Sphingobacterium</taxon>
    </lineage>
</organism>
<accession>A0ABW5KJE6</accession>
<dbReference type="PROSITE" id="PS51257">
    <property type="entry name" value="PROKAR_LIPOPROTEIN"/>
    <property type="match status" value="1"/>
</dbReference>
<dbReference type="Proteomes" id="UP001597545">
    <property type="component" value="Unassembled WGS sequence"/>
</dbReference>
<name>A0ABW5KJE6_9SPHI</name>
<evidence type="ECO:0000256" key="5">
    <source>
        <dbReference type="ARBA" id="ARBA00023237"/>
    </source>
</evidence>
<keyword evidence="4" id="KW-0472">Membrane</keyword>
<feature type="domain" description="RagB/SusD" evidence="6">
    <location>
        <begin position="289"/>
        <end position="592"/>
    </location>
</feature>
<dbReference type="Gene3D" id="1.25.40.390">
    <property type="match status" value="1"/>
</dbReference>
<sequence>MITIISKIKNRYILQTVLGALLAVATASCTDLQEEVIDEVLGSAHANPENALAAAYGQMASSTFVDHGNVFGLQEYSTDEALLPTRGSDWGDGGKWRAIHEFTWAADNAVVTSTWNNLNSGITKSLTAIAAIEAQDFANKELFLAEAKGLLAFYTFHTLDLFGQAPYRTPSDPDAPLEIRKAESSIDALIQEVESLLPKLASVNENSTHNGRFTKEAGHALLADMYLNRAVFKDRYASTFNFNEPAVGGTGTDMDKVIEHTSVLINDNRFQLEENYFRNFDIDNDNGSELIFVVKQDINTQRSSDNDFAYMPMERNQKPSPANRGTNATCITPEFYETWANNHDDPRFHRHYRYADGTWFMNNGTDVSVPANSIVPNSNNLPWFHFNRGIQSGQQYGPKLLSSGDFERTSDGRIKISMLYCEKNTSLPMDFTPALNFDNPRQSVFTQAQINRGARVFKYEFDPERDNGSSHVDIPLYRLGGIYCMRAEAYFRRGNTAEALADVNILRTSRKRESLFNNAPGKPISALTEMTLLRETGFELYWEMYRRKALIRFGKFNAGGSVRPVSENTRRIYPIPQTTLDASAAFEQNEGY</sequence>
<keyword evidence="5" id="KW-0998">Cell outer membrane</keyword>
<evidence type="ECO:0000259" key="6">
    <source>
        <dbReference type="Pfam" id="PF07980"/>
    </source>
</evidence>
<comment type="caution">
    <text evidence="7">The sequence shown here is derived from an EMBL/GenBank/DDBJ whole genome shotgun (WGS) entry which is preliminary data.</text>
</comment>
<keyword evidence="3" id="KW-0732">Signal</keyword>
<evidence type="ECO:0000256" key="3">
    <source>
        <dbReference type="ARBA" id="ARBA00022729"/>
    </source>
</evidence>
<dbReference type="InterPro" id="IPR011990">
    <property type="entry name" value="TPR-like_helical_dom_sf"/>
</dbReference>